<dbReference type="HOGENOM" id="CLU_034867_0_0_1"/>
<gene>
    <name evidence="4" type="ORF">SCLCIDRAFT_108721</name>
</gene>
<comment type="similarity">
    <text evidence="1">Belongs to the CCR4/nocturin family.</text>
</comment>
<dbReference type="GO" id="GO:0000175">
    <property type="term" value="F:3'-5'-RNA exonuclease activity"/>
    <property type="evidence" value="ECO:0007669"/>
    <property type="project" value="TreeGrafter"/>
</dbReference>
<evidence type="ECO:0000256" key="2">
    <source>
        <dbReference type="ARBA" id="ARBA00022801"/>
    </source>
</evidence>
<evidence type="ECO:0000313" key="5">
    <source>
        <dbReference type="Proteomes" id="UP000053989"/>
    </source>
</evidence>
<dbReference type="Proteomes" id="UP000053989">
    <property type="component" value="Unassembled WGS sequence"/>
</dbReference>
<dbReference type="Pfam" id="PF03372">
    <property type="entry name" value="Exo_endo_phos"/>
    <property type="match status" value="1"/>
</dbReference>
<keyword evidence="5" id="KW-1185">Reference proteome</keyword>
<dbReference type="InParanoid" id="A0A0C3EH33"/>
<organism evidence="4 5">
    <name type="scientific">Scleroderma citrinum Foug A</name>
    <dbReference type="NCBI Taxonomy" id="1036808"/>
    <lineage>
        <taxon>Eukaryota</taxon>
        <taxon>Fungi</taxon>
        <taxon>Dikarya</taxon>
        <taxon>Basidiomycota</taxon>
        <taxon>Agaricomycotina</taxon>
        <taxon>Agaricomycetes</taxon>
        <taxon>Agaricomycetidae</taxon>
        <taxon>Boletales</taxon>
        <taxon>Sclerodermatineae</taxon>
        <taxon>Sclerodermataceae</taxon>
        <taxon>Scleroderma</taxon>
    </lineage>
</organism>
<dbReference type="PANTHER" id="PTHR12121:SF45">
    <property type="entry name" value="NOCTURNIN"/>
    <property type="match status" value="1"/>
</dbReference>
<name>A0A0C3EH33_9AGAM</name>
<dbReference type="GO" id="GO:0006139">
    <property type="term" value="P:nucleobase-containing compound metabolic process"/>
    <property type="evidence" value="ECO:0007669"/>
    <property type="project" value="UniProtKB-ARBA"/>
</dbReference>
<reference evidence="5" key="2">
    <citation type="submission" date="2015-01" db="EMBL/GenBank/DDBJ databases">
        <title>Evolutionary Origins and Diversification of the Mycorrhizal Mutualists.</title>
        <authorList>
            <consortium name="DOE Joint Genome Institute"/>
            <consortium name="Mycorrhizal Genomics Consortium"/>
            <person name="Kohler A."/>
            <person name="Kuo A."/>
            <person name="Nagy L.G."/>
            <person name="Floudas D."/>
            <person name="Copeland A."/>
            <person name="Barry K.W."/>
            <person name="Cichocki N."/>
            <person name="Veneault-Fourrey C."/>
            <person name="LaButti K."/>
            <person name="Lindquist E.A."/>
            <person name="Lipzen A."/>
            <person name="Lundell T."/>
            <person name="Morin E."/>
            <person name="Murat C."/>
            <person name="Riley R."/>
            <person name="Ohm R."/>
            <person name="Sun H."/>
            <person name="Tunlid A."/>
            <person name="Henrissat B."/>
            <person name="Grigoriev I.V."/>
            <person name="Hibbett D.S."/>
            <person name="Martin F."/>
        </authorList>
    </citation>
    <scope>NUCLEOTIDE SEQUENCE [LARGE SCALE GENOMIC DNA]</scope>
    <source>
        <strain evidence="5">Foug A</strain>
    </source>
</reference>
<evidence type="ECO:0000256" key="1">
    <source>
        <dbReference type="ARBA" id="ARBA00010774"/>
    </source>
</evidence>
<evidence type="ECO:0000313" key="4">
    <source>
        <dbReference type="EMBL" id="KIM67231.1"/>
    </source>
</evidence>
<reference evidence="4 5" key="1">
    <citation type="submission" date="2014-04" db="EMBL/GenBank/DDBJ databases">
        <authorList>
            <consortium name="DOE Joint Genome Institute"/>
            <person name="Kuo A."/>
            <person name="Kohler A."/>
            <person name="Nagy L.G."/>
            <person name="Floudas D."/>
            <person name="Copeland A."/>
            <person name="Barry K.W."/>
            <person name="Cichocki N."/>
            <person name="Veneault-Fourrey C."/>
            <person name="LaButti K."/>
            <person name="Lindquist E.A."/>
            <person name="Lipzen A."/>
            <person name="Lundell T."/>
            <person name="Morin E."/>
            <person name="Murat C."/>
            <person name="Sun H."/>
            <person name="Tunlid A."/>
            <person name="Henrissat B."/>
            <person name="Grigoriev I.V."/>
            <person name="Hibbett D.S."/>
            <person name="Martin F."/>
            <person name="Nordberg H.P."/>
            <person name="Cantor M.N."/>
            <person name="Hua S.X."/>
        </authorList>
    </citation>
    <scope>NUCLEOTIDE SEQUENCE [LARGE SCALE GENOMIC DNA]</scope>
    <source>
        <strain evidence="4 5">Foug A</strain>
    </source>
</reference>
<accession>A0A0C3EH33</accession>
<feature type="domain" description="Endonuclease/exonuclease/phosphatase" evidence="3">
    <location>
        <begin position="67"/>
        <end position="397"/>
    </location>
</feature>
<sequence length="467" mass="52466">MSNHLNKLRLSPQQLAIANEKRLARQAKKLNQQGNTEDANRNPQHLARPWVSLFKPMDAEAYVVKVMTWNILAQCLVRSDLFPTSGKARKAGEREGLIHSELVASNADILCLQEVDRLDRLLPVLENAGYSHSYAAGPAKPHGCLVAFKRDTLRKINEKVIQYDNAEIRRDATGVSPEARIASTHRTKNIGFLVALESVGSKRMGYIVATTHLFWHPASDLKWFRQAGILLRETISWRESISLQDWPCIIAGDFNFSPEDPAYSLLVGDPLSVEQKHRLDASRVVHVSIDPTVLATTKMEPEEEGEQTDPDRVIRNSRVAKAADGLLSDPELLKLFPCSLRSAYDEGQRAARALTPLGDMATFSDRTSFPVERLGAYEPMWTSYTHFWQSTLDYIFFLDSRRSKTEVTGYLRPHYLKDVALGLPQLHVCGSDHFSLCAQLSTLSSCPGQDEQLRTEIHEKNCTSDSL</sequence>
<dbReference type="PANTHER" id="PTHR12121">
    <property type="entry name" value="CARBON CATABOLITE REPRESSOR PROTEIN 4"/>
    <property type="match status" value="1"/>
</dbReference>
<dbReference type="InterPro" id="IPR050410">
    <property type="entry name" value="CCR4/nocturin_mRNA_transcr"/>
</dbReference>
<dbReference type="EMBL" id="KN822014">
    <property type="protein sequence ID" value="KIM67231.1"/>
    <property type="molecule type" value="Genomic_DNA"/>
</dbReference>
<evidence type="ECO:0000259" key="3">
    <source>
        <dbReference type="Pfam" id="PF03372"/>
    </source>
</evidence>
<protein>
    <recommendedName>
        <fullName evidence="3">Endonuclease/exonuclease/phosphatase domain-containing protein</fullName>
    </recommendedName>
</protein>
<dbReference type="FunCoup" id="A0A0C3EH33">
    <property type="interactions" value="270"/>
</dbReference>
<dbReference type="OrthoDB" id="428734at2759"/>
<keyword evidence="2" id="KW-0378">Hydrolase</keyword>
<dbReference type="SUPFAM" id="SSF56219">
    <property type="entry name" value="DNase I-like"/>
    <property type="match status" value="1"/>
</dbReference>
<dbReference type="STRING" id="1036808.A0A0C3EH33"/>
<dbReference type="AlphaFoldDB" id="A0A0C3EH33"/>
<dbReference type="Gene3D" id="3.60.10.10">
    <property type="entry name" value="Endonuclease/exonuclease/phosphatase"/>
    <property type="match status" value="1"/>
</dbReference>
<proteinExistence type="inferred from homology"/>
<dbReference type="InterPro" id="IPR036691">
    <property type="entry name" value="Endo/exonu/phosph_ase_sf"/>
</dbReference>
<dbReference type="InterPro" id="IPR005135">
    <property type="entry name" value="Endo/exonuclease/phosphatase"/>
</dbReference>